<keyword evidence="9" id="KW-1185">Reference proteome</keyword>
<feature type="binding site" evidence="4">
    <location>
        <position position="468"/>
    </location>
    <ligand>
        <name>S-adenosyl-L-methionine</name>
        <dbReference type="ChEBI" id="CHEBI:59789"/>
    </ligand>
</feature>
<evidence type="ECO:0000259" key="7">
    <source>
        <dbReference type="PROSITE" id="PS50926"/>
    </source>
</evidence>
<name>A0ABU7VVK3_9BACL</name>
<dbReference type="EC" id="2.1.1.190" evidence="8"/>
<feature type="region of interest" description="Disordered" evidence="6">
    <location>
        <begin position="1"/>
        <end position="68"/>
    </location>
</feature>
<keyword evidence="1 4" id="KW-0489">Methyltransferase</keyword>
<evidence type="ECO:0000256" key="4">
    <source>
        <dbReference type="PROSITE-ProRule" id="PRU01024"/>
    </source>
</evidence>
<dbReference type="CDD" id="cd02440">
    <property type="entry name" value="AdoMet_MTases"/>
    <property type="match status" value="1"/>
</dbReference>
<dbReference type="InterPro" id="IPR030390">
    <property type="entry name" value="MeTrfase_TrmA_AS"/>
</dbReference>
<evidence type="ECO:0000256" key="6">
    <source>
        <dbReference type="SAM" id="MobiDB-lite"/>
    </source>
</evidence>
<dbReference type="EMBL" id="JAZHPZ010000010">
    <property type="protein sequence ID" value="MEF2967794.1"/>
    <property type="molecule type" value="Genomic_DNA"/>
</dbReference>
<dbReference type="Gene3D" id="2.40.50.140">
    <property type="entry name" value="Nucleic acid-binding proteins"/>
    <property type="match status" value="1"/>
</dbReference>
<feature type="binding site" evidence="4">
    <location>
        <position position="399"/>
    </location>
    <ligand>
        <name>S-adenosyl-L-methionine</name>
        <dbReference type="ChEBI" id="CHEBI:59789"/>
    </ligand>
</feature>
<dbReference type="Proteomes" id="UP001306950">
    <property type="component" value="Unassembled WGS sequence"/>
</dbReference>
<dbReference type="GO" id="GO:0032259">
    <property type="term" value="P:methylation"/>
    <property type="evidence" value="ECO:0007669"/>
    <property type="project" value="UniProtKB-KW"/>
</dbReference>
<feature type="compositionally biased region" description="Low complexity" evidence="6">
    <location>
        <begin position="37"/>
        <end position="48"/>
    </location>
</feature>
<feature type="binding site" evidence="4">
    <location>
        <position position="420"/>
    </location>
    <ligand>
        <name>S-adenosyl-L-methionine</name>
        <dbReference type="ChEBI" id="CHEBI:59789"/>
    </ligand>
</feature>
<evidence type="ECO:0000313" key="9">
    <source>
        <dbReference type="Proteomes" id="UP001306950"/>
    </source>
</evidence>
<dbReference type="SUPFAM" id="SSF50249">
    <property type="entry name" value="Nucleic acid-binding proteins"/>
    <property type="match status" value="1"/>
</dbReference>
<dbReference type="NCBIfam" id="TIGR00479">
    <property type="entry name" value="rumA"/>
    <property type="match status" value="1"/>
</dbReference>
<dbReference type="Pfam" id="PF05958">
    <property type="entry name" value="tRNA_U5-meth_tr"/>
    <property type="match status" value="1"/>
</dbReference>
<keyword evidence="3 4" id="KW-0949">S-adenosyl-L-methionine</keyword>
<dbReference type="Gene3D" id="2.40.50.1070">
    <property type="match status" value="1"/>
</dbReference>
<evidence type="ECO:0000256" key="1">
    <source>
        <dbReference type="ARBA" id="ARBA00022603"/>
    </source>
</evidence>
<sequence length="538" mass="58709">MRKQLGQKKQQSRRDAGKVKAGENRTGFKGKEREPGGTRASSARSGRTAGAGVGAAGQGRPADETRQIAGLPVAKNDEVVIDITGMNHDGEGVGRADGYTLFVQGALPGEKVRVKVLKTKKQYGYAKLLDILESSPERVAAPCGIYDKCGGCQLQHLSYAGQLAWKRQHVVDALERIGKLRVAGEVREGAGGAADAGGVLVLPTLGMDEPWRYRNKAQVPVGVTDGALVGGFYARGSHRIVDMETCLIQHENNDDVVARVKAIARRLGITAYNEETGQGLLRHVVVKVGFRTGEMMLVLVTNGDRIPREEEWIAAIRDEMPAVVSICQNVNTRQTNVIFGDVTRVLWGREVIHDYIGDVKFAISARSFYQVNPVQTELLYGKAVEYAGLTGKETVIDAYCGIGTISLFLAQHAERVYGVEIVKEAIEDARANAELNGMSHVSFEVGASEDVIPRWKEQGVEADVIVVDPPRKGCDQRLLETIIEMKPERVVYVSCNPSTLARDLRVLEDGGYRTVEVQPVDMFPHTTHIENVALIICK</sequence>
<proteinExistence type="inferred from homology"/>
<dbReference type="InterPro" id="IPR030391">
    <property type="entry name" value="MeTrfase_TrmA_CS"/>
</dbReference>
<dbReference type="InterPro" id="IPR002792">
    <property type="entry name" value="TRAM_dom"/>
</dbReference>
<accession>A0ABU7VVK3</accession>
<dbReference type="Pfam" id="PF01938">
    <property type="entry name" value="TRAM"/>
    <property type="match status" value="1"/>
</dbReference>
<dbReference type="PANTHER" id="PTHR11061:SF30">
    <property type="entry name" value="TRNA (URACIL(54)-C(5))-METHYLTRANSFERASE"/>
    <property type="match status" value="1"/>
</dbReference>
<evidence type="ECO:0000256" key="2">
    <source>
        <dbReference type="ARBA" id="ARBA00022679"/>
    </source>
</evidence>
<protein>
    <submittedName>
        <fullName evidence="8">23S rRNA (Uracil(1939)-C(5))-methyltransferase RlmD</fullName>
        <ecNumber evidence="8">2.1.1.190</ecNumber>
    </submittedName>
</protein>
<comment type="caution">
    <text evidence="8">The sequence shown here is derived from an EMBL/GenBank/DDBJ whole genome shotgun (WGS) entry which is preliminary data.</text>
</comment>
<dbReference type="Gene3D" id="3.40.50.150">
    <property type="entry name" value="Vaccinia Virus protein VP39"/>
    <property type="match status" value="1"/>
</dbReference>
<feature type="compositionally biased region" description="Basic and acidic residues" evidence="6">
    <location>
        <begin position="12"/>
        <end position="23"/>
    </location>
</feature>
<comment type="similarity">
    <text evidence="4">Belongs to the class I-like SAM-binding methyltransferase superfamily. RNA M5U methyltransferase family.</text>
</comment>
<dbReference type="PROSITE" id="PS01230">
    <property type="entry name" value="TRMA_1"/>
    <property type="match status" value="1"/>
</dbReference>
<reference evidence="8 9" key="1">
    <citation type="submission" date="2024-02" db="EMBL/GenBank/DDBJ databases">
        <title>A nitrogen-fixing paenibacillus bacterium.</title>
        <authorList>
            <person name="Zhang W.L."/>
            <person name="Chen S.F."/>
        </authorList>
    </citation>
    <scope>NUCLEOTIDE SEQUENCE [LARGE SCALE GENOMIC DNA]</scope>
    <source>
        <strain evidence="8 9">M1</strain>
    </source>
</reference>
<gene>
    <name evidence="8" type="primary">rlmD</name>
    <name evidence="8" type="ORF">V3851_18350</name>
</gene>
<evidence type="ECO:0000256" key="3">
    <source>
        <dbReference type="ARBA" id="ARBA00022691"/>
    </source>
</evidence>
<evidence type="ECO:0000256" key="5">
    <source>
        <dbReference type="PROSITE-ProRule" id="PRU10015"/>
    </source>
</evidence>
<dbReference type="PROSITE" id="PS51687">
    <property type="entry name" value="SAM_MT_RNA_M5U"/>
    <property type="match status" value="1"/>
</dbReference>
<feature type="binding site" evidence="4">
    <location>
        <position position="370"/>
    </location>
    <ligand>
        <name>S-adenosyl-L-methionine</name>
        <dbReference type="ChEBI" id="CHEBI:59789"/>
    </ligand>
</feature>
<dbReference type="PROSITE" id="PS01231">
    <property type="entry name" value="TRMA_2"/>
    <property type="match status" value="1"/>
</dbReference>
<dbReference type="PROSITE" id="PS50926">
    <property type="entry name" value="TRAM"/>
    <property type="match status" value="1"/>
</dbReference>
<dbReference type="PANTHER" id="PTHR11061">
    <property type="entry name" value="RNA M5U METHYLTRANSFERASE"/>
    <property type="match status" value="1"/>
</dbReference>
<dbReference type="RefSeq" id="WP_331848010.1">
    <property type="nucleotide sequence ID" value="NZ_JAZHPZ010000010.1"/>
</dbReference>
<evidence type="ECO:0000313" key="8">
    <source>
        <dbReference type="EMBL" id="MEF2967794.1"/>
    </source>
</evidence>
<dbReference type="InterPro" id="IPR029063">
    <property type="entry name" value="SAM-dependent_MTases_sf"/>
</dbReference>
<dbReference type="GO" id="GO:0008168">
    <property type="term" value="F:methyltransferase activity"/>
    <property type="evidence" value="ECO:0007669"/>
    <property type="project" value="UniProtKB-KW"/>
</dbReference>
<dbReference type="SUPFAM" id="SSF53335">
    <property type="entry name" value="S-adenosyl-L-methionine-dependent methyltransferases"/>
    <property type="match status" value="1"/>
</dbReference>
<feature type="active site" evidence="5">
    <location>
        <position position="495"/>
    </location>
</feature>
<feature type="active site" description="Nucleophile" evidence="4">
    <location>
        <position position="495"/>
    </location>
</feature>
<organism evidence="8 9">
    <name type="scientific">Paenibacillus haidiansis</name>
    <dbReference type="NCBI Taxonomy" id="1574488"/>
    <lineage>
        <taxon>Bacteria</taxon>
        <taxon>Bacillati</taxon>
        <taxon>Bacillota</taxon>
        <taxon>Bacilli</taxon>
        <taxon>Bacillales</taxon>
        <taxon>Paenibacillaceae</taxon>
        <taxon>Paenibacillus</taxon>
    </lineage>
</organism>
<feature type="domain" description="TRAM" evidence="7">
    <location>
        <begin position="72"/>
        <end position="130"/>
    </location>
</feature>
<dbReference type="InterPro" id="IPR012340">
    <property type="entry name" value="NA-bd_OB-fold"/>
</dbReference>
<keyword evidence="2 4" id="KW-0808">Transferase</keyword>
<dbReference type="InterPro" id="IPR010280">
    <property type="entry name" value="U5_MeTrfase_fam"/>
</dbReference>